<dbReference type="PANTHER" id="PTHR43226:SF1">
    <property type="entry name" value="XAA-PRO DIPEPTIDASE"/>
    <property type="match status" value="1"/>
</dbReference>
<evidence type="ECO:0000256" key="11">
    <source>
        <dbReference type="ARBA" id="ARBA00023211"/>
    </source>
</evidence>
<evidence type="ECO:0000256" key="1">
    <source>
        <dbReference type="ARBA" id="ARBA00001424"/>
    </source>
</evidence>
<gene>
    <name evidence="17" type="ORF">PSALAMII_LOCUS9349</name>
</gene>
<keyword evidence="6" id="KW-0031">Aminopeptidase</keyword>
<keyword evidence="9" id="KW-0378">Hydrolase</keyword>
<dbReference type="Proteomes" id="UP001152592">
    <property type="component" value="Unassembled WGS sequence"/>
</dbReference>
<protein>
    <recommendedName>
        <fullName evidence="15">Probable Xaa-Pro aminopeptidase PEPP</fullName>
        <ecNumber evidence="5">3.4.11.9</ecNumber>
    </recommendedName>
    <alternativeName>
        <fullName evidence="12">Aminoacylproline aminopeptidase</fullName>
    </alternativeName>
    <alternativeName>
        <fullName evidence="14">Probable Xaa-Pro aminopeptidase pepP</fullName>
    </alternativeName>
    <alternativeName>
        <fullName evidence="13">Prolidase</fullName>
    </alternativeName>
</protein>
<dbReference type="CDD" id="cd01087">
    <property type="entry name" value="Prolidase"/>
    <property type="match status" value="1"/>
</dbReference>
<feature type="domain" description="Aminopeptidase P N-terminal" evidence="16">
    <location>
        <begin position="11"/>
        <end position="150"/>
    </location>
</feature>
<dbReference type="GO" id="GO:0030145">
    <property type="term" value="F:manganese ion binding"/>
    <property type="evidence" value="ECO:0007669"/>
    <property type="project" value="InterPro"/>
</dbReference>
<dbReference type="SUPFAM" id="SSF55920">
    <property type="entry name" value="Creatinase/aminopeptidase"/>
    <property type="match status" value="1"/>
</dbReference>
<evidence type="ECO:0000313" key="17">
    <source>
        <dbReference type="EMBL" id="CAG8417303.1"/>
    </source>
</evidence>
<evidence type="ECO:0000256" key="5">
    <source>
        <dbReference type="ARBA" id="ARBA00012574"/>
    </source>
</evidence>
<evidence type="ECO:0000256" key="12">
    <source>
        <dbReference type="ARBA" id="ARBA00030849"/>
    </source>
</evidence>
<comment type="catalytic activity">
    <reaction evidence="1">
        <text>Release of any N-terminal amino acid, including proline, that is linked to proline, even from a dipeptide or tripeptide.</text>
        <dbReference type="EC" id="3.4.11.9"/>
    </reaction>
</comment>
<dbReference type="InterPro" id="IPR036005">
    <property type="entry name" value="Creatinase/aminopeptidase-like"/>
</dbReference>
<evidence type="ECO:0000256" key="7">
    <source>
        <dbReference type="ARBA" id="ARBA00022670"/>
    </source>
</evidence>
<dbReference type="InterPro" id="IPR007865">
    <property type="entry name" value="Aminopep_P_N"/>
</dbReference>
<comment type="caution">
    <text evidence="17">The sequence shown here is derived from an EMBL/GenBank/DDBJ whole genome shotgun (WGS) entry which is preliminary data.</text>
</comment>
<dbReference type="Pfam" id="PF05195">
    <property type="entry name" value="AMP_N"/>
    <property type="match status" value="1"/>
</dbReference>
<dbReference type="InterPro" id="IPR052433">
    <property type="entry name" value="X-Pro_dipept-like"/>
</dbReference>
<dbReference type="InterPro" id="IPR029149">
    <property type="entry name" value="Creatin/AminoP/Spt16_N"/>
</dbReference>
<evidence type="ECO:0000256" key="10">
    <source>
        <dbReference type="ARBA" id="ARBA00023049"/>
    </source>
</evidence>
<evidence type="ECO:0000313" key="18">
    <source>
        <dbReference type="Proteomes" id="UP001152592"/>
    </source>
</evidence>
<dbReference type="Gene3D" id="3.40.350.10">
    <property type="entry name" value="Creatinase/prolidase N-terminal domain"/>
    <property type="match status" value="1"/>
</dbReference>
<dbReference type="Gene3D" id="3.90.230.10">
    <property type="entry name" value="Creatinase/methionine aminopeptidase superfamily"/>
    <property type="match status" value="1"/>
</dbReference>
<dbReference type="PANTHER" id="PTHR43226">
    <property type="entry name" value="XAA-PRO AMINOPEPTIDASE 3"/>
    <property type="match status" value="1"/>
</dbReference>
<evidence type="ECO:0000256" key="2">
    <source>
        <dbReference type="ARBA" id="ARBA00001936"/>
    </source>
</evidence>
<dbReference type="OrthoDB" id="4355411at2759"/>
<proteinExistence type="inferred from homology"/>
<keyword evidence="7" id="KW-0645">Protease</keyword>
<comment type="function">
    <text evidence="3">Catalyzes the removal of a penultimate prolyl residue from the N-termini of peptides.</text>
</comment>
<comment type="cofactor">
    <cofactor evidence="2">
        <name>Mn(2+)</name>
        <dbReference type="ChEBI" id="CHEBI:29035"/>
    </cofactor>
</comment>
<evidence type="ECO:0000256" key="6">
    <source>
        <dbReference type="ARBA" id="ARBA00022438"/>
    </source>
</evidence>
<dbReference type="EC" id="3.4.11.9" evidence="5"/>
<keyword evidence="8" id="KW-0479">Metal-binding</keyword>
<dbReference type="GO" id="GO:0070006">
    <property type="term" value="F:metalloaminopeptidase activity"/>
    <property type="evidence" value="ECO:0007669"/>
    <property type="project" value="InterPro"/>
</dbReference>
<keyword evidence="11" id="KW-0464">Manganese</keyword>
<evidence type="ECO:0000256" key="4">
    <source>
        <dbReference type="ARBA" id="ARBA00008766"/>
    </source>
</evidence>
<dbReference type="GO" id="GO:0006508">
    <property type="term" value="P:proteolysis"/>
    <property type="evidence" value="ECO:0007669"/>
    <property type="project" value="UniProtKB-KW"/>
</dbReference>
<dbReference type="Pfam" id="PF00557">
    <property type="entry name" value="Peptidase_M24"/>
    <property type="match status" value="1"/>
</dbReference>
<organism evidence="17 18">
    <name type="scientific">Penicillium salamii</name>
    <dbReference type="NCBI Taxonomy" id="1612424"/>
    <lineage>
        <taxon>Eukaryota</taxon>
        <taxon>Fungi</taxon>
        <taxon>Dikarya</taxon>
        <taxon>Ascomycota</taxon>
        <taxon>Pezizomycotina</taxon>
        <taxon>Eurotiomycetes</taxon>
        <taxon>Eurotiomycetidae</taxon>
        <taxon>Eurotiales</taxon>
        <taxon>Aspergillaceae</taxon>
        <taxon>Penicillium</taxon>
    </lineage>
</organism>
<dbReference type="SUPFAM" id="SSF53092">
    <property type="entry name" value="Creatinase/prolidase N-terminal domain"/>
    <property type="match status" value="1"/>
</dbReference>
<evidence type="ECO:0000256" key="3">
    <source>
        <dbReference type="ARBA" id="ARBA00002443"/>
    </source>
</evidence>
<dbReference type="SMART" id="SM01011">
    <property type="entry name" value="AMP_N"/>
    <property type="match status" value="1"/>
</dbReference>
<evidence type="ECO:0000259" key="16">
    <source>
        <dbReference type="SMART" id="SM01011"/>
    </source>
</evidence>
<evidence type="ECO:0000256" key="8">
    <source>
        <dbReference type="ARBA" id="ARBA00022723"/>
    </source>
</evidence>
<reference evidence="17" key="1">
    <citation type="submission" date="2021-07" db="EMBL/GenBank/DDBJ databases">
        <authorList>
            <person name="Branca A.L. A."/>
        </authorList>
    </citation>
    <scope>NUCLEOTIDE SEQUENCE</scope>
</reference>
<dbReference type="EMBL" id="CAJVPD010000274">
    <property type="protein sequence ID" value="CAG8417303.1"/>
    <property type="molecule type" value="Genomic_DNA"/>
</dbReference>
<dbReference type="AlphaFoldDB" id="A0A9W4NVV9"/>
<evidence type="ECO:0000256" key="15">
    <source>
        <dbReference type="ARBA" id="ARBA00039424"/>
    </source>
</evidence>
<accession>A0A9W4NVV9</accession>
<evidence type="ECO:0000256" key="14">
    <source>
        <dbReference type="ARBA" id="ARBA00039164"/>
    </source>
</evidence>
<comment type="similarity">
    <text evidence="4">Belongs to the peptidase M24B family.</text>
</comment>
<sequence>MQVDKVLQGKYPAKVHIQRVIKHLLRQTPQLNGIIFLSGSPVQFYQDCDLEIPFRQRRAFMYLSGVNSPDHHLLYEIDRQLLTLFTPVADAEQILWGGSTLTSDEALAKYDVDVVLSSEDICATLKTIGDHSKGVQSTVYTIEGHVEAGFAFPEEMSVNSVSLKEAIDECRVVKGEYEIALISKANAITCAAHEAVMKSVRSSHTEGEIEAVFLGECTRKGARIQAYPSIVASGRAAATMHPEANNQSLYVDGTRKEVLLIDAGAEWDCYGADVTRTLPLSGKFSKEAGEIYQTVLRMQEECIAVLKEGVLWDDVHLLAHKIAIDGLLLLGILKGDPREILAARTSAAFFPHGLGHFLGMDTHDTGGRPHQSESDPLFRYLRVRRHLPAGCVVTVEPGIHFGEHTIRQYLEDPVHSKYINVKVLDKYLKVGGICIEDDLLVTVRGSVNLTHLPKDLSAVEKTVSREDVP</sequence>
<keyword evidence="10" id="KW-0482">Metalloprotease</keyword>
<dbReference type="InterPro" id="IPR000994">
    <property type="entry name" value="Pept_M24"/>
</dbReference>
<evidence type="ECO:0000256" key="13">
    <source>
        <dbReference type="ARBA" id="ARBA00032413"/>
    </source>
</evidence>
<name>A0A9W4NVV9_9EURO</name>
<evidence type="ECO:0000256" key="9">
    <source>
        <dbReference type="ARBA" id="ARBA00022801"/>
    </source>
</evidence>